<dbReference type="Proteomes" id="UP000095767">
    <property type="component" value="Unassembled WGS sequence"/>
</dbReference>
<gene>
    <name evidence="1" type="ORF">BAE44_0020248</name>
</gene>
<feature type="non-terminal residue" evidence="1">
    <location>
        <position position="34"/>
    </location>
</feature>
<dbReference type="AlphaFoldDB" id="A0A1E5V0T2"/>
<proteinExistence type="predicted"/>
<keyword evidence="2" id="KW-1185">Reference proteome</keyword>
<comment type="caution">
    <text evidence="1">The sequence shown here is derived from an EMBL/GenBank/DDBJ whole genome shotgun (WGS) entry which is preliminary data.</text>
</comment>
<sequence>MQLGFVSRFSRVTSIFSPSPKDFIRVISELNLLH</sequence>
<dbReference type="EMBL" id="LWDX02055806">
    <property type="protein sequence ID" value="OEL18731.1"/>
    <property type="molecule type" value="Genomic_DNA"/>
</dbReference>
<reference evidence="1 2" key="1">
    <citation type="submission" date="2016-09" db="EMBL/GenBank/DDBJ databases">
        <title>The draft genome of Dichanthelium oligosanthes: A C3 panicoid grass species.</title>
        <authorList>
            <person name="Studer A.J."/>
            <person name="Schnable J.C."/>
            <person name="Brutnell T.P."/>
        </authorList>
    </citation>
    <scope>NUCLEOTIDE SEQUENCE [LARGE SCALE GENOMIC DNA]</scope>
    <source>
        <strain evidence="2">cv. Kellogg 1175</strain>
        <tissue evidence="1">Leaf</tissue>
    </source>
</reference>
<name>A0A1E5V0T2_9POAL</name>
<organism evidence="1 2">
    <name type="scientific">Dichanthelium oligosanthes</name>
    <dbReference type="NCBI Taxonomy" id="888268"/>
    <lineage>
        <taxon>Eukaryota</taxon>
        <taxon>Viridiplantae</taxon>
        <taxon>Streptophyta</taxon>
        <taxon>Embryophyta</taxon>
        <taxon>Tracheophyta</taxon>
        <taxon>Spermatophyta</taxon>
        <taxon>Magnoliopsida</taxon>
        <taxon>Liliopsida</taxon>
        <taxon>Poales</taxon>
        <taxon>Poaceae</taxon>
        <taxon>PACMAD clade</taxon>
        <taxon>Panicoideae</taxon>
        <taxon>Panicodae</taxon>
        <taxon>Paniceae</taxon>
        <taxon>Dichantheliinae</taxon>
        <taxon>Dichanthelium</taxon>
    </lineage>
</organism>
<evidence type="ECO:0000313" key="1">
    <source>
        <dbReference type="EMBL" id="OEL18731.1"/>
    </source>
</evidence>
<protein>
    <submittedName>
        <fullName evidence="1">Uncharacterized protein</fullName>
    </submittedName>
</protein>
<evidence type="ECO:0000313" key="2">
    <source>
        <dbReference type="Proteomes" id="UP000095767"/>
    </source>
</evidence>
<accession>A0A1E5V0T2</accession>